<keyword evidence="1" id="KW-0812">Transmembrane</keyword>
<evidence type="ECO:0000256" key="1">
    <source>
        <dbReference type="SAM" id="Phobius"/>
    </source>
</evidence>
<keyword evidence="3" id="KW-1185">Reference proteome</keyword>
<keyword evidence="1" id="KW-0472">Membrane</keyword>
<dbReference type="EMBL" id="JAQIZT010000016">
    <property type="protein sequence ID" value="KAJ6967617.1"/>
    <property type="molecule type" value="Genomic_DNA"/>
</dbReference>
<proteinExistence type="predicted"/>
<dbReference type="Proteomes" id="UP001164929">
    <property type="component" value="Chromosome 16"/>
</dbReference>
<name>A0AAD6LI37_9ROSI</name>
<protein>
    <submittedName>
        <fullName evidence="2">Uncharacterized protein</fullName>
    </submittedName>
</protein>
<gene>
    <name evidence="2" type="ORF">NC653_035746</name>
</gene>
<keyword evidence="1" id="KW-1133">Transmembrane helix</keyword>
<comment type="caution">
    <text evidence="2">The sequence shown here is derived from an EMBL/GenBank/DDBJ whole genome shotgun (WGS) entry which is preliminary data.</text>
</comment>
<organism evidence="2 3">
    <name type="scientific">Populus alba x Populus x berolinensis</name>
    <dbReference type="NCBI Taxonomy" id="444605"/>
    <lineage>
        <taxon>Eukaryota</taxon>
        <taxon>Viridiplantae</taxon>
        <taxon>Streptophyta</taxon>
        <taxon>Embryophyta</taxon>
        <taxon>Tracheophyta</taxon>
        <taxon>Spermatophyta</taxon>
        <taxon>Magnoliopsida</taxon>
        <taxon>eudicotyledons</taxon>
        <taxon>Gunneridae</taxon>
        <taxon>Pentapetalae</taxon>
        <taxon>rosids</taxon>
        <taxon>fabids</taxon>
        <taxon>Malpighiales</taxon>
        <taxon>Salicaceae</taxon>
        <taxon>Saliceae</taxon>
        <taxon>Populus</taxon>
    </lineage>
</organism>
<reference evidence="2 3" key="1">
    <citation type="journal article" date="2023" name="Mol. Ecol. Resour.">
        <title>Chromosome-level genome assembly of a triploid poplar Populus alba 'Berolinensis'.</title>
        <authorList>
            <person name="Chen S."/>
            <person name="Yu Y."/>
            <person name="Wang X."/>
            <person name="Wang S."/>
            <person name="Zhang T."/>
            <person name="Zhou Y."/>
            <person name="He R."/>
            <person name="Meng N."/>
            <person name="Wang Y."/>
            <person name="Liu W."/>
            <person name="Liu Z."/>
            <person name="Liu J."/>
            <person name="Guo Q."/>
            <person name="Huang H."/>
            <person name="Sederoff R.R."/>
            <person name="Wang G."/>
            <person name="Qu G."/>
            <person name="Chen S."/>
        </authorList>
    </citation>
    <scope>NUCLEOTIDE SEQUENCE [LARGE SCALE GENOMIC DNA]</scope>
    <source>
        <strain evidence="2">SC-2020</strain>
    </source>
</reference>
<accession>A0AAD6LI37</accession>
<dbReference type="AlphaFoldDB" id="A0AAD6LI37"/>
<sequence length="101" mass="11645">MFTLVVLVVYNLTGLESITALVCVVLFYIEMLRIRCKSIGQSAGRIWPPLCSPVVRTVILILKRNTGFHKEKAPDRITQAVESRGWSRSYYLLHFYEARQL</sequence>
<feature type="transmembrane region" description="Helical" evidence="1">
    <location>
        <begin position="6"/>
        <end position="29"/>
    </location>
</feature>
<evidence type="ECO:0000313" key="3">
    <source>
        <dbReference type="Proteomes" id="UP001164929"/>
    </source>
</evidence>
<evidence type="ECO:0000313" key="2">
    <source>
        <dbReference type="EMBL" id="KAJ6967617.1"/>
    </source>
</evidence>